<dbReference type="CDD" id="cd04673">
    <property type="entry name" value="NUDIX_ADPRase"/>
    <property type="match status" value="1"/>
</dbReference>
<proteinExistence type="predicted"/>
<dbReference type="PROSITE" id="PS00893">
    <property type="entry name" value="NUDIX_BOX"/>
    <property type="match status" value="1"/>
</dbReference>
<dbReference type="PANTHER" id="PTHR43222">
    <property type="entry name" value="NUDIX HYDROLASE 23"/>
    <property type="match status" value="1"/>
</dbReference>
<dbReference type="PROSITE" id="PS51462">
    <property type="entry name" value="NUDIX"/>
    <property type="match status" value="1"/>
</dbReference>
<comment type="caution">
    <text evidence="3">The sequence shown here is derived from an EMBL/GenBank/DDBJ whole genome shotgun (WGS) entry which is preliminary data.</text>
</comment>
<dbReference type="STRING" id="1797291.A2V47_00425"/>
<feature type="domain" description="Nudix hydrolase" evidence="2">
    <location>
        <begin position="39"/>
        <end position="166"/>
    </location>
</feature>
<keyword evidence="1 3" id="KW-0378">Hydrolase</keyword>
<dbReference type="InterPro" id="IPR020084">
    <property type="entry name" value="NUDIX_hydrolase_CS"/>
</dbReference>
<accession>A0A1F5A9W1</accession>
<dbReference type="Gene3D" id="2.20.70.10">
    <property type="match status" value="1"/>
</dbReference>
<dbReference type="Gene3D" id="3.90.79.10">
    <property type="entry name" value="Nucleoside Triphosphate Pyrophosphohydrolase"/>
    <property type="match status" value="1"/>
</dbReference>
<sequence>MKSNLSIKFCPYCGYKLARKILEGRKRLYCSKCGKIFYENPTPVVAVIARDDEGKILLIKRKIEPRKGEWALPSGFMEIEESPIKAALRELAEETGLKGKSKRLIGVYPNNSEIHGYLVIIIYETEIIGGKLCAGDDAEEAKFFTVNQLPPLAFQSHREALGEVLK</sequence>
<dbReference type="AlphaFoldDB" id="A0A1F5A9W1"/>
<dbReference type="PANTHER" id="PTHR43222:SF2">
    <property type="entry name" value="NUDIX HYDROLASE 23, CHLOROPLASTIC"/>
    <property type="match status" value="1"/>
</dbReference>
<dbReference type="InterPro" id="IPR029401">
    <property type="entry name" value="Nudix_N"/>
</dbReference>
<reference evidence="3 4" key="1">
    <citation type="journal article" date="2016" name="Nat. Commun.">
        <title>Thousands of microbial genomes shed light on interconnected biogeochemical processes in an aquifer system.</title>
        <authorList>
            <person name="Anantharaman K."/>
            <person name="Brown C.T."/>
            <person name="Hug L.A."/>
            <person name="Sharon I."/>
            <person name="Castelle C.J."/>
            <person name="Probst A.J."/>
            <person name="Thomas B.C."/>
            <person name="Singh A."/>
            <person name="Wilkins M.J."/>
            <person name="Karaoz U."/>
            <person name="Brodie E.L."/>
            <person name="Williams K.H."/>
            <person name="Hubbard S.S."/>
            <person name="Banfield J.F."/>
        </authorList>
    </citation>
    <scope>NUCLEOTIDE SEQUENCE [LARGE SCALE GENOMIC DNA]</scope>
</reference>
<dbReference type="Pfam" id="PF00293">
    <property type="entry name" value="NUDIX"/>
    <property type="match status" value="1"/>
</dbReference>
<evidence type="ECO:0000259" key="2">
    <source>
        <dbReference type="PROSITE" id="PS51462"/>
    </source>
</evidence>
<evidence type="ECO:0000313" key="4">
    <source>
        <dbReference type="Proteomes" id="UP000177701"/>
    </source>
</evidence>
<name>A0A1F5A9W1_9BACT</name>
<dbReference type="InterPro" id="IPR015797">
    <property type="entry name" value="NUDIX_hydrolase-like_dom_sf"/>
</dbReference>
<dbReference type="SUPFAM" id="SSF55811">
    <property type="entry name" value="Nudix"/>
    <property type="match status" value="1"/>
</dbReference>
<gene>
    <name evidence="3" type="ORF">A2V47_00425</name>
</gene>
<dbReference type="InterPro" id="IPR000086">
    <property type="entry name" value="NUDIX_hydrolase_dom"/>
</dbReference>
<dbReference type="Proteomes" id="UP000177701">
    <property type="component" value="Unassembled WGS sequence"/>
</dbReference>
<evidence type="ECO:0000313" key="3">
    <source>
        <dbReference type="EMBL" id="OGD15128.1"/>
    </source>
</evidence>
<organism evidence="3 4">
    <name type="scientific">Candidatus Sediminicultor quintus</name>
    <dbReference type="NCBI Taxonomy" id="1797291"/>
    <lineage>
        <taxon>Bacteria</taxon>
        <taxon>Pseudomonadati</taxon>
        <taxon>Atribacterota</taxon>
        <taxon>Candidatus Phoenicimicrobiia</taxon>
        <taxon>Candidatus Pheonicimicrobiales</taxon>
        <taxon>Candidatus Phoenicimicrobiaceae</taxon>
        <taxon>Candidatus Sediminicultor</taxon>
    </lineage>
</organism>
<dbReference type="GO" id="GO:0016787">
    <property type="term" value="F:hydrolase activity"/>
    <property type="evidence" value="ECO:0007669"/>
    <property type="project" value="UniProtKB-KW"/>
</dbReference>
<protein>
    <submittedName>
        <fullName evidence="3">NUDIX hydrolase</fullName>
    </submittedName>
</protein>
<dbReference type="EMBL" id="MEYH01000067">
    <property type="protein sequence ID" value="OGD15128.1"/>
    <property type="molecule type" value="Genomic_DNA"/>
</dbReference>
<evidence type="ECO:0000256" key="1">
    <source>
        <dbReference type="ARBA" id="ARBA00022801"/>
    </source>
</evidence>
<dbReference type="Pfam" id="PF14803">
    <property type="entry name" value="Zn_ribbon_Nudix"/>
    <property type="match status" value="1"/>
</dbReference>